<organism evidence="1 2">
    <name type="scientific">Wolfiporia cocos (strain MD-104)</name>
    <name type="common">Brown rot fungus</name>
    <dbReference type="NCBI Taxonomy" id="742152"/>
    <lineage>
        <taxon>Eukaryota</taxon>
        <taxon>Fungi</taxon>
        <taxon>Dikarya</taxon>
        <taxon>Basidiomycota</taxon>
        <taxon>Agaricomycotina</taxon>
        <taxon>Agaricomycetes</taxon>
        <taxon>Polyporales</taxon>
        <taxon>Phaeolaceae</taxon>
        <taxon>Wolfiporia</taxon>
    </lineage>
</organism>
<proteinExistence type="predicted"/>
<accession>A0A2H3JJW5</accession>
<dbReference type="EMBL" id="KB468124">
    <property type="protein sequence ID" value="PCH41845.1"/>
    <property type="molecule type" value="Genomic_DNA"/>
</dbReference>
<evidence type="ECO:0000313" key="1">
    <source>
        <dbReference type="EMBL" id="PCH41845.1"/>
    </source>
</evidence>
<protein>
    <submittedName>
        <fullName evidence="1">Uncharacterized protein</fullName>
    </submittedName>
</protein>
<evidence type="ECO:0000313" key="2">
    <source>
        <dbReference type="Proteomes" id="UP000218811"/>
    </source>
</evidence>
<keyword evidence="2" id="KW-1185">Reference proteome</keyword>
<dbReference type="AlphaFoldDB" id="A0A2H3JJW5"/>
<dbReference type="Proteomes" id="UP000218811">
    <property type="component" value="Unassembled WGS sequence"/>
</dbReference>
<name>A0A2H3JJW5_WOLCO</name>
<gene>
    <name evidence="1" type="ORF">WOLCODRAFT_151876</name>
</gene>
<reference evidence="1 2" key="1">
    <citation type="journal article" date="2012" name="Science">
        <title>The Paleozoic origin of enzymatic lignin decomposition reconstructed from 31 fungal genomes.</title>
        <authorList>
            <person name="Floudas D."/>
            <person name="Binder M."/>
            <person name="Riley R."/>
            <person name="Barry K."/>
            <person name="Blanchette R.A."/>
            <person name="Henrissat B."/>
            <person name="Martinez A.T."/>
            <person name="Otillar R."/>
            <person name="Spatafora J.W."/>
            <person name="Yadav J.S."/>
            <person name="Aerts A."/>
            <person name="Benoit I."/>
            <person name="Boyd A."/>
            <person name="Carlson A."/>
            <person name="Copeland A."/>
            <person name="Coutinho P.M."/>
            <person name="de Vries R.P."/>
            <person name="Ferreira P."/>
            <person name="Findley K."/>
            <person name="Foster B."/>
            <person name="Gaskell J."/>
            <person name="Glotzer D."/>
            <person name="Gorecki P."/>
            <person name="Heitman J."/>
            <person name="Hesse C."/>
            <person name="Hori C."/>
            <person name="Igarashi K."/>
            <person name="Jurgens J.A."/>
            <person name="Kallen N."/>
            <person name="Kersten P."/>
            <person name="Kohler A."/>
            <person name="Kuees U."/>
            <person name="Kumar T.K.A."/>
            <person name="Kuo A."/>
            <person name="LaButti K."/>
            <person name="Larrondo L.F."/>
            <person name="Lindquist E."/>
            <person name="Ling A."/>
            <person name="Lombard V."/>
            <person name="Lucas S."/>
            <person name="Lundell T."/>
            <person name="Martin R."/>
            <person name="McLaughlin D.J."/>
            <person name="Morgenstern I."/>
            <person name="Morin E."/>
            <person name="Murat C."/>
            <person name="Nagy L.G."/>
            <person name="Nolan M."/>
            <person name="Ohm R.A."/>
            <person name="Patyshakuliyeva A."/>
            <person name="Rokas A."/>
            <person name="Ruiz-Duenas F.J."/>
            <person name="Sabat G."/>
            <person name="Salamov A."/>
            <person name="Samejima M."/>
            <person name="Schmutz J."/>
            <person name="Slot J.C."/>
            <person name="St John F."/>
            <person name="Stenlid J."/>
            <person name="Sun H."/>
            <person name="Sun S."/>
            <person name="Syed K."/>
            <person name="Tsang A."/>
            <person name="Wiebenga A."/>
            <person name="Young D."/>
            <person name="Pisabarro A."/>
            <person name="Eastwood D.C."/>
            <person name="Martin F."/>
            <person name="Cullen D."/>
            <person name="Grigoriev I.V."/>
            <person name="Hibbett D.S."/>
        </authorList>
    </citation>
    <scope>NUCLEOTIDE SEQUENCE [LARGE SCALE GENOMIC DNA]</scope>
    <source>
        <strain evidence="1 2">MD-104</strain>
    </source>
</reference>
<sequence length="74" mass="8635">MVKLKGMQDQCGQEEEEWRLHGWRWDEDSMDIDDDESPVAEDFTDESRDVKVDSDLVKVLKVWTVSLSPEPPLL</sequence>